<dbReference type="PIRSF" id="PIRSF017082">
    <property type="entry name" value="YflP"/>
    <property type="match status" value="1"/>
</dbReference>
<dbReference type="InterPro" id="IPR042100">
    <property type="entry name" value="Bug_dom1"/>
</dbReference>
<dbReference type="InterPro" id="IPR006311">
    <property type="entry name" value="TAT_signal"/>
</dbReference>
<evidence type="ECO:0000313" key="4">
    <source>
        <dbReference type="Proteomes" id="UP000630528"/>
    </source>
</evidence>
<protein>
    <submittedName>
        <fullName evidence="3">Tripartite tricarboxylate transporter substrate binding protein</fullName>
    </submittedName>
</protein>
<dbReference type="AlphaFoldDB" id="A0A934TRX6"/>
<reference evidence="3" key="1">
    <citation type="journal article" date="2012" name="J. Microbiol. Biotechnol.">
        <title>Ramlibacter ginsenosidimutans sp. nov., with ginsenoside-converting activity.</title>
        <authorList>
            <person name="Wang L."/>
            <person name="An D.S."/>
            <person name="Kim S.G."/>
            <person name="Jin F.X."/>
            <person name="Kim S.C."/>
            <person name="Lee S.T."/>
            <person name="Im W.T."/>
        </authorList>
    </citation>
    <scope>NUCLEOTIDE SEQUENCE</scope>
    <source>
        <strain evidence="3">KACC 17527</strain>
    </source>
</reference>
<evidence type="ECO:0000256" key="1">
    <source>
        <dbReference type="ARBA" id="ARBA00006987"/>
    </source>
</evidence>
<feature type="signal peptide" evidence="2">
    <location>
        <begin position="1"/>
        <end position="29"/>
    </location>
</feature>
<dbReference type="PANTHER" id="PTHR42928">
    <property type="entry name" value="TRICARBOXYLATE-BINDING PROTEIN"/>
    <property type="match status" value="1"/>
</dbReference>
<reference evidence="3" key="2">
    <citation type="submission" date="2021-01" db="EMBL/GenBank/DDBJ databases">
        <authorList>
            <person name="Kang M."/>
        </authorList>
    </citation>
    <scope>NUCLEOTIDE SEQUENCE</scope>
    <source>
        <strain evidence="3">KACC 17527</strain>
    </source>
</reference>
<name>A0A934TRX6_9BURK</name>
<dbReference type="PROSITE" id="PS51318">
    <property type="entry name" value="TAT"/>
    <property type="match status" value="1"/>
</dbReference>
<evidence type="ECO:0000256" key="2">
    <source>
        <dbReference type="SAM" id="SignalP"/>
    </source>
</evidence>
<evidence type="ECO:0000313" key="3">
    <source>
        <dbReference type="EMBL" id="MBK6005617.1"/>
    </source>
</evidence>
<proteinExistence type="inferred from homology"/>
<dbReference type="CDD" id="cd07012">
    <property type="entry name" value="PBP2_Bug_TTT"/>
    <property type="match status" value="1"/>
</dbReference>
<sequence length="325" mass="34028">MTHTLHAVRRRLLLAAAALAACAPLAGFAQGDYPARPVTIVVPFPAGGPTDASARLYAKVMGELLGKPIVIDNRAGAAGTVGSAYVARAPADGYTLLWGGTSTLAVAPGLYKNLKYDAQSFVPIGMALRGPMMIAANRGAGLNSLQDLLKAKDRSLSIGTAGNGSVGHLATELFMETSGVKLTHVPYRGGGPALTDVLGGQIQLIFDNASQLYPYVKAGKLRALAVTGAQPYAPGPEVPTVKSVLGKDFEAYSWFGLVAPQGTPQPVIDKLREVMAKAAASPEVRKELEAQGLEPGVPAREFESVITSDYRKWSGIISRAHVQVE</sequence>
<dbReference type="PANTHER" id="PTHR42928:SF5">
    <property type="entry name" value="BLR1237 PROTEIN"/>
    <property type="match status" value="1"/>
</dbReference>
<dbReference type="EMBL" id="JAEPWM010000001">
    <property type="protein sequence ID" value="MBK6005617.1"/>
    <property type="molecule type" value="Genomic_DNA"/>
</dbReference>
<keyword evidence="4" id="KW-1185">Reference proteome</keyword>
<dbReference type="Proteomes" id="UP000630528">
    <property type="component" value="Unassembled WGS sequence"/>
</dbReference>
<dbReference type="InterPro" id="IPR005064">
    <property type="entry name" value="BUG"/>
</dbReference>
<dbReference type="Gene3D" id="3.40.190.10">
    <property type="entry name" value="Periplasmic binding protein-like II"/>
    <property type="match status" value="1"/>
</dbReference>
<dbReference type="RefSeq" id="WP_201166955.1">
    <property type="nucleotide sequence ID" value="NZ_JAEPWM010000001.1"/>
</dbReference>
<dbReference type="SUPFAM" id="SSF53850">
    <property type="entry name" value="Periplasmic binding protein-like II"/>
    <property type="match status" value="1"/>
</dbReference>
<feature type="chain" id="PRO_5036907850" evidence="2">
    <location>
        <begin position="30"/>
        <end position="325"/>
    </location>
</feature>
<comment type="caution">
    <text evidence="3">The sequence shown here is derived from an EMBL/GenBank/DDBJ whole genome shotgun (WGS) entry which is preliminary data.</text>
</comment>
<dbReference type="Pfam" id="PF03401">
    <property type="entry name" value="TctC"/>
    <property type="match status" value="1"/>
</dbReference>
<organism evidence="3 4">
    <name type="scientific">Ramlibacter ginsenosidimutans</name>
    <dbReference type="NCBI Taxonomy" id="502333"/>
    <lineage>
        <taxon>Bacteria</taxon>
        <taxon>Pseudomonadati</taxon>
        <taxon>Pseudomonadota</taxon>
        <taxon>Betaproteobacteria</taxon>
        <taxon>Burkholderiales</taxon>
        <taxon>Comamonadaceae</taxon>
        <taxon>Ramlibacter</taxon>
    </lineage>
</organism>
<dbReference type="Gene3D" id="3.40.190.150">
    <property type="entry name" value="Bordetella uptake gene, domain 1"/>
    <property type="match status" value="1"/>
</dbReference>
<accession>A0A934TRX6</accession>
<keyword evidence="2" id="KW-0732">Signal</keyword>
<gene>
    <name evidence="3" type="ORF">JJB11_05885</name>
</gene>
<comment type="similarity">
    <text evidence="1">Belongs to the UPF0065 (bug) family.</text>
</comment>